<name>A0A450UJW2_9GAMM</name>
<gene>
    <name evidence="1" type="ORF">BECKH772A_GA0070896_1000835</name>
    <name evidence="2" type="ORF">BECKH772B_GA0070898_1003416</name>
    <name evidence="3" type="ORF">BECKH772C_GA0070978_1000115</name>
</gene>
<sequence length="75" mass="8131">MPPAGPVRVVAIQTLQFFETAGGSRTVARGIQDIHVPNPADARPRRQGFRTELGFDTGSNPPERTIAMYKTALPV</sequence>
<accession>A0A450UJW2</accession>
<dbReference type="EMBL" id="CAADFI010000034">
    <property type="protein sequence ID" value="VFJ92836.1"/>
    <property type="molecule type" value="Genomic_DNA"/>
</dbReference>
<dbReference type="AlphaFoldDB" id="A0A450UJW2"/>
<dbReference type="EMBL" id="CAADFJ010000001">
    <property type="protein sequence ID" value="VFJ94799.1"/>
    <property type="molecule type" value="Genomic_DNA"/>
</dbReference>
<reference evidence="2" key="1">
    <citation type="submission" date="2019-02" db="EMBL/GenBank/DDBJ databases">
        <authorList>
            <person name="Gruber-Vodicka R. H."/>
            <person name="Seah K. B. B."/>
        </authorList>
    </citation>
    <scope>NUCLEOTIDE SEQUENCE</scope>
    <source>
        <strain evidence="3">BECK_SA2B12</strain>
        <strain evidence="1">BECK_SA2B15</strain>
        <strain evidence="2">BECK_SA2B20</strain>
    </source>
</reference>
<protein>
    <submittedName>
        <fullName evidence="2">Uncharacterized protein</fullName>
    </submittedName>
</protein>
<organism evidence="2">
    <name type="scientific">Candidatus Kentrum eta</name>
    <dbReference type="NCBI Taxonomy" id="2126337"/>
    <lineage>
        <taxon>Bacteria</taxon>
        <taxon>Pseudomonadati</taxon>
        <taxon>Pseudomonadota</taxon>
        <taxon>Gammaproteobacteria</taxon>
        <taxon>Candidatus Kentrum</taxon>
    </lineage>
</organism>
<dbReference type="EMBL" id="CAADFG010000008">
    <property type="protein sequence ID" value="VFJ88430.1"/>
    <property type="molecule type" value="Genomic_DNA"/>
</dbReference>
<evidence type="ECO:0000313" key="2">
    <source>
        <dbReference type="EMBL" id="VFJ92836.1"/>
    </source>
</evidence>
<evidence type="ECO:0000313" key="1">
    <source>
        <dbReference type="EMBL" id="VFJ88430.1"/>
    </source>
</evidence>
<proteinExistence type="predicted"/>
<evidence type="ECO:0000313" key="3">
    <source>
        <dbReference type="EMBL" id="VFJ94799.1"/>
    </source>
</evidence>